<feature type="domain" description="Low molecular weight antigen MTB12-like C-terminal" evidence="5">
    <location>
        <begin position="196"/>
        <end position="308"/>
    </location>
</feature>
<evidence type="ECO:0000313" key="6">
    <source>
        <dbReference type="EMBL" id="MBD1319869.1"/>
    </source>
</evidence>
<feature type="region of interest" description="Disordered" evidence="3">
    <location>
        <begin position="1"/>
        <end position="57"/>
    </location>
</feature>
<gene>
    <name evidence="6" type="ORF">IDF66_09745</name>
</gene>
<keyword evidence="4" id="KW-0812">Transmembrane</keyword>
<evidence type="ECO:0000256" key="3">
    <source>
        <dbReference type="SAM" id="MobiDB-lite"/>
    </source>
</evidence>
<feature type="compositionally biased region" description="Low complexity" evidence="3">
    <location>
        <begin position="117"/>
        <end position="156"/>
    </location>
</feature>
<comment type="similarity">
    <text evidence="2">Belongs to the MTB12 family.</text>
</comment>
<organism evidence="6 7">
    <name type="scientific">Gordonia hankookensis</name>
    <dbReference type="NCBI Taxonomy" id="589403"/>
    <lineage>
        <taxon>Bacteria</taxon>
        <taxon>Bacillati</taxon>
        <taxon>Actinomycetota</taxon>
        <taxon>Actinomycetes</taxon>
        <taxon>Mycobacteriales</taxon>
        <taxon>Gordoniaceae</taxon>
        <taxon>Gordonia</taxon>
    </lineage>
</organism>
<keyword evidence="4" id="KW-0472">Membrane</keyword>
<feature type="compositionally biased region" description="Low complexity" evidence="3">
    <location>
        <begin position="168"/>
        <end position="197"/>
    </location>
</feature>
<sequence>MATDYESTGTHTQMPSGYDDTDTGPIGPQAYSAADGADLGDTAGDTAGDAADGGGSGGGGVNWPTVMMAGGISAIISAVVVTIGVVGLLVSDIGRNGDAAGGAQPTVVNLGSAQSAAPQGAAAPPAAAANPQAPAQGAAPGAAAAPAGEGSSADLPAGGGASGGGMLPGAAPQAAPQAVPQAPAAQAPARQQSAHPAKSPAQLQNDLDTLTGNGSTAAKAQRLEGGAKAVRQAQPIATLLQRFRPMGMTYRITGPVTVTGNTMKATLELRSPGWQPARMPLYWVWQGGQWKLSNRSICDLGAYGGIPCSL</sequence>
<feature type="transmembrane region" description="Helical" evidence="4">
    <location>
        <begin position="66"/>
        <end position="90"/>
    </location>
</feature>
<dbReference type="EMBL" id="JACWMS010000002">
    <property type="protein sequence ID" value="MBD1319869.1"/>
    <property type="molecule type" value="Genomic_DNA"/>
</dbReference>
<keyword evidence="4" id="KW-1133">Transmembrane helix</keyword>
<feature type="region of interest" description="Disordered" evidence="3">
    <location>
        <begin position="117"/>
        <end position="231"/>
    </location>
</feature>
<evidence type="ECO:0000313" key="7">
    <source>
        <dbReference type="Proteomes" id="UP000602395"/>
    </source>
</evidence>
<dbReference type="RefSeq" id="WP_190266691.1">
    <property type="nucleotide sequence ID" value="NZ_BAABAD010000004.1"/>
</dbReference>
<keyword evidence="7" id="KW-1185">Reference proteome</keyword>
<name>A0ABR7WAP3_9ACTN</name>
<evidence type="ECO:0000256" key="2">
    <source>
        <dbReference type="ARBA" id="ARBA00093774"/>
    </source>
</evidence>
<evidence type="ECO:0000259" key="5">
    <source>
        <dbReference type="Pfam" id="PF26580"/>
    </source>
</evidence>
<keyword evidence="1" id="KW-0732">Signal</keyword>
<comment type="caution">
    <text evidence="6">The sequence shown here is derived from an EMBL/GenBank/DDBJ whole genome shotgun (WGS) entry which is preliminary data.</text>
</comment>
<dbReference type="Pfam" id="PF26580">
    <property type="entry name" value="Mtb12_C"/>
    <property type="match status" value="1"/>
</dbReference>
<feature type="compositionally biased region" description="Gly residues" evidence="3">
    <location>
        <begin position="157"/>
        <end position="167"/>
    </location>
</feature>
<evidence type="ECO:0000256" key="1">
    <source>
        <dbReference type="ARBA" id="ARBA00022729"/>
    </source>
</evidence>
<protein>
    <recommendedName>
        <fullName evidence="5">Low molecular weight antigen MTB12-like C-terminal domain-containing protein</fullName>
    </recommendedName>
</protein>
<dbReference type="InterPro" id="IPR058644">
    <property type="entry name" value="Mtb12-like_C"/>
</dbReference>
<feature type="compositionally biased region" description="Polar residues" evidence="3">
    <location>
        <begin position="201"/>
        <end position="218"/>
    </location>
</feature>
<feature type="compositionally biased region" description="Low complexity" evidence="3">
    <location>
        <begin position="32"/>
        <end position="50"/>
    </location>
</feature>
<dbReference type="Proteomes" id="UP000602395">
    <property type="component" value="Unassembled WGS sequence"/>
</dbReference>
<proteinExistence type="inferred from homology"/>
<accession>A0ABR7WAP3</accession>
<evidence type="ECO:0000256" key="4">
    <source>
        <dbReference type="SAM" id="Phobius"/>
    </source>
</evidence>
<feature type="compositionally biased region" description="Polar residues" evidence="3">
    <location>
        <begin position="1"/>
        <end position="15"/>
    </location>
</feature>
<reference evidence="6 7" key="1">
    <citation type="submission" date="2020-09" db="EMBL/GenBank/DDBJ databases">
        <title>Novel species in genus Gordonia.</title>
        <authorList>
            <person name="Zhang G."/>
        </authorList>
    </citation>
    <scope>NUCLEOTIDE SEQUENCE [LARGE SCALE GENOMIC DNA]</scope>
    <source>
        <strain evidence="6 7">ON-33</strain>
    </source>
</reference>